<dbReference type="CDD" id="cd05471">
    <property type="entry name" value="pepsin_like"/>
    <property type="match status" value="1"/>
</dbReference>
<evidence type="ECO:0000256" key="2">
    <source>
        <dbReference type="SAM" id="MobiDB-lite"/>
    </source>
</evidence>
<dbReference type="InterPro" id="IPR021109">
    <property type="entry name" value="Peptidase_aspartic_dom_sf"/>
</dbReference>
<feature type="compositionally biased region" description="Polar residues" evidence="2">
    <location>
        <begin position="437"/>
        <end position="459"/>
    </location>
</feature>
<dbReference type="GO" id="GO:0004190">
    <property type="term" value="F:aspartic-type endopeptidase activity"/>
    <property type="evidence" value="ECO:0007669"/>
    <property type="project" value="InterPro"/>
</dbReference>
<dbReference type="PROSITE" id="PS51767">
    <property type="entry name" value="PEPTIDASE_A1"/>
    <property type="match status" value="1"/>
</dbReference>
<dbReference type="PANTHER" id="PTHR47966:SF51">
    <property type="entry name" value="BETA-SITE APP-CLEAVING ENZYME, ISOFORM A-RELATED"/>
    <property type="match status" value="1"/>
</dbReference>
<reference evidence="5" key="1">
    <citation type="journal article" date="2019" name="Environ. Microbiol.">
        <title>Fungal ecological strategies reflected in gene transcription - a case study of two litter decomposers.</title>
        <authorList>
            <person name="Barbi F."/>
            <person name="Kohler A."/>
            <person name="Barry K."/>
            <person name="Baskaran P."/>
            <person name="Daum C."/>
            <person name="Fauchery L."/>
            <person name="Ihrmark K."/>
            <person name="Kuo A."/>
            <person name="LaButti K."/>
            <person name="Lipzen A."/>
            <person name="Morin E."/>
            <person name="Grigoriev I.V."/>
            <person name="Henrissat B."/>
            <person name="Lindahl B."/>
            <person name="Martin F."/>
        </authorList>
    </citation>
    <scope>NUCLEOTIDE SEQUENCE</scope>
    <source>
        <strain evidence="5">JB14</strain>
    </source>
</reference>
<dbReference type="PANTHER" id="PTHR47966">
    <property type="entry name" value="BETA-SITE APP-CLEAVING ENZYME, ISOFORM A-RELATED"/>
    <property type="match status" value="1"/>
</dbReference>
<dbReference type="InterPro" id="IPR034164">
    <property type="entry name" value="Pepsin-like_dom"/>
</dbReference>
<organism evidence="5 6">
    <name type="scientific">Gymnopus androsaceus JB14</name>
    <dbReference type="NCBI Taxonomy" id="1447944"/>
    <lineage>
        <taxon>Eukaryota</taxon>
        <taxon>Fungi</taxon>
        <taxon>Dikarya</taxon>
        <taxon>Basidiomycota</taxon>
        <taxon>Agaricomycotina</taxon>
        <taxon>Agaricomycetes</taxon>
        <taxon>Agaricomycetidae</taxon>
        <taxon>Agaricales</taxon>
        <taxon>Marasmiineae</taxon>
        <taxon>Omphalotaceae</taxon>
        <taxon>Gymnopus</taxon>
    </lineage>
</organism>
<dbReference type="GO" id="GO:0006508">
    <property type="term" value="P:proteolysis"/>
    <property type="evidence" value="ECO:0007669"/>
    <property type="project" value="UniProtKB-KW"/>
</dbReference>
<proteinExistence type="inferred from homology"/>
<dbReference type="SUPFAM" id="SSF50630">
    <property type="entry name" value="Acid proteases"/>
    <property type="match status" value="1"/>
</dbReference>
<gene>
    <name evidence="5" type="ORF">BT96DRAFT_999424</name>
</gene>
<keyword evidence="5" id="KW-0378">Hydrolase</keyword>
<keyword evidence="3" id="KW-0472">Membrane</keyword>
<name>A0A6A4H6W1_9AGAR</name>
<dbReference type="InterPro" id="IPR001461">
    <property type="entry name" value="Aspartic_peptidase_A1"/>
</dbReference>
<keyword evidence="3" id="KW-0812">Transmembrane</keyword>
<keyword evidence="3" id="KW-1133">Transmembrane helix</keyword>
<evidence type="ECO:0000256" key="3">
    <source>
        <dbReference type="SAM" id="Phobius"/>
    </source>
</evidence>
<dbReference type="Proteomes" id="UP000799118">
    <property type="component" value="Unassembled WGS sequence"/>
</dbReference>
<evidence type="ECO:0000313" key="6">
    <source>
        <dbReference type="Proteomes" id="UP000799118"/>
    </source>
</evidence>
<feature type="transmembrane region" description="Helical" evidence="3">
    <location>
        <begin position="12"/>
        <end position="29"/>
    </location>
</feature>
<accession>A0A6A4H6W1</accession>
<dbReference type="Gene3D" id="2.40.70.10">
    <property type="entry name" value="Acid Proteases"/>
    <property type="match status" value="2"/>
</dbReference>
<evidence type="ECO:0000259" key="4">
    <source>
        <dbReference type="PROSITE" id="PS51767"/>
    </source>
</evidence>
<dbReference type="Pfam" id="PF00026">
    <property type="entry name" value="Asp"/>
    <property type="match status" value="1"/>
</dbReference>
<dbReference type="InterPro" id="IPR033121">
    <property type="entry name" value="PEPTIDASE_A1"/>
</dbReference>
<protein>
    <submittedName>
        <fullName evidence="5">Acid protease</fullName>
    </submittedName>
</protein>
<keyword evidence="5" id="KW-0645">Protease</keyword>
<sequence length="495" mass="53458">MRKPLLSAHCHVFYILVLINTIHGLLLPINQEARQLPTHRSRRESNEFIAQSGNGSIAVANVDDRFYNVNVVLGGAVFTVGLDTGSSDLWVSGDVPSTKNVSAQKVHLDYAGGTVSGSINTAELTLGSFTVSDQAYLKADTAQLGRGGANGILGIGPSSISAINKKYSSSKGEPFLSRIFKQNATLENYFTIFLSRSPDVEPPMAEAEVGQFTLGEVIPLFEDIVNTSKLPVINDQYHSQRWEILLDANGVIGPDGEKINTTTRIKNPQSGAQTQLRVAFDSGFTMPQLPRNVVDAIYGRVPGALFYQNGSGIGLAQWTNFWTIPYELNISFIFANQAFPIAPLDLTLQGHDPSGNDICAAREMDEAIIQDAGFGALDMILGEAFLRNTYMLVHVGDLMDESSGGNPYIQLLSTADKRVIHEEFVAARLNGIDTTGSQPALLGQSQAQQSPPPLNSTGLTPIPAGSSSPSNGGSSDYQQAWFIFPVTFIWLASMW</sequence>
<dbReference type="AlphaFoldDB" id="A0A6A4H6W1"/>
<comment type="similarity">
    <text evidence="1">Belongs to the peptidase A1 family.</text>
</comment>
<evidence type="ECO:0000256" key="1">
    <source>
        <dbReference type="ARBA" id="ARBA00007447"/>
    </source>
</evidence>
<feature type="domain" description="Peptidase A1" evidence="4">
    <location>
        <begin position="67"/>
        <end position="406"/>
    </location>
</feature>
<dbReference type="EMBL" id="ML769571">
    <property type="protein sequence ID" value="KAE9393460.1"/>
    <property type="molecule type" value="Genomic_DNA"/>
</dbReference>
<dbReference type="OrthoDB" id="15189at2759"/>
<feature type="region of interest" description="Disordered" evidence="2">
    <location>
        <begin position="437"/>
        <end position="472"/>
    </location>
</feature>
<evidence type="ECO:0000313" key="5">
    <source>
        <dbReference type="EMBL" id="KAE9393460.1"/>
    </source>
</evidence>
<keyword evidence="6" id="KW-1185">Reference proteome</keyword>